<dbReference type="Pfam" id="PF00148">
    <property type="entry name" value="Oxidored_nitro"/>
    <property type="match status" value="1"/>
</dbReference>
<dbReference type="Proteomes" id="UP000033101">
    <property type="component" value="Chromosome"/>
</dbReference>
<evidence type="ECO:0000313" key="3">
    <source>
        <dbReference type="EMBL" id="AKB77182.1"/>
    </source>
</evidence>
<name>A0A0E3SBK4_9EURY</name>
<keyword evidence="1" id="KW-0535">Nitrogen fixation</keyword>
<gene>
    <name evidence="3" type="ORF">MSHOH_0699</name>
</gene>
<dbReference type="RefSeq" id="WP_048137464.1">
    <property type="nucleotide sequence ID" value="NZ_CP009516.1"/>
</dbReference>
<dbReference type="KEGG" id="mhor:MSHOH_0699"/>
<dbReference type="AlphaFoldDB" id="A0A0E3SBK4"/>
<dbReference type="STRING" id="1434110.MSHOH_0699"/>
<accession>A0A0E3SBK4</accession>
<keyword evidence="4" id="KW-1185">Reference proteome</keyword>
<dbReference type="Gene3D" id="3.40.50.1980">
    <property type="entry name" value="Nitrogenase molybdenum iron protein domain"/>
    <property type="match status" value="3"/>
</dbReference>
<evidence type="ECO:0000256" key="1">
    <source>
        <dbReference type="ARBA" id="ARBA00023231"/>
    </source>
</evidence>
<dbReference type="PANTHER" id="PTHR33712">
    <property type="entry name" value="LIGHT-INDEPENDENT PROTOCHLOROPHYLLIDE REDUCTASE SUBUNIT B"/>
    <property type="match status" value="1"/>
</dbReference>
<dbReference type="PROSITE" id="PS00090">
    <property type="entry name" value="NITROGENASE_1_2"/>
    <property type="match status" value="1"/>
</dbReference>
<dbReference type="PATRIC" id="fig|1434110.4.peg.853"/>
<dbReference type="SUPFAM" id="SSF53807">
    <property type="entry name" value="Helical backbone' metal receptor"/>
    <property type="match status" value="1"/>
</dbReference>
<dbReference type="HOGENOM" id="CLU_025876_2_0_2"/>
<evidence type="ECO:0000259" key="2">
    <source>
        <dbReference type="Pfam" id="PF00148"/>
    </source>
</evidence>
<organism evidence="3 4">
    <name type="scientific">Methanosarcina horonobensis HB-1 = JCM 15518</name>
    <dbReference type="NCBI Taxonomy" id="1434110"/>
    <lineage>
        <taxon>Archaea</taxon>
        <taxon>Methanobacteriati</taxon>
        <taxon>Methanobacteriota</taxon>
        <taxon>Stenosarchaea group</taxon>
        <taxon>Methanomicrobia</taxon>
        <taxon>Methanosarcinales</taxon>
        <taxon>Methanosarcinaceae</taxon>
        <taxon>Methanosarcina</taxon>
    </lineage>
</organism>
<dbReference type="InterPro" id="IPR000318">
    <property type="entry name" value="Nase_comp1_CS"/>
</dbReference>
<dbReference type="Gene3D" id="1.20.89.10">
    <property type="entry name" value="Nitrogenase Molybdenum-iron Protein, subunit B, domain 4"/>
    <property type="match status" value="1"/>
</dbReference>
<feature type="domain" description="Nitrogenase/oxidoreductase component 1" evidence="2">
    <location>
        <begin position="15"/>
        <end position="496"/>
    </location>
</feature>
<dbReference type="InterPro" id="IPR000510">
    <property type="entry name" value="Nase/OxRdtase_comp1"/>
</dbReference>
<evidence type="ECO:0000313" key="4">
    <source>
        <dbReference type="Proteomes" id="UP000033101"/>
    </source>
</evidence>
<dbReference type="GO" id="GO:0016163">
    <property type="term" value="F:nitrogenase activity"/>
    <property type="evidence" value="ECO:0007669"/>
    <property type="project" value="InterPro"/>
</dbReference>
<dbReference type="EMBL" id="CP009516">
    <property type="protein sequence ID" value="AKB77182.1"/>
    <property type="molecule type" value="Genomic_DNA"/>
</dbReference>
<proteinExistence type="predicted"/>
<dbReference type="OrthoDB" id="134630at2157"/>
<dbReference type="GeneID" id="24829845"/>
<dbReference type="InterPro" id="IPR050152">
    <property type="entry name" value="ChlB/BchB/BchZ"/>
</dbReference>
<sequence length="528" mass="57883">MTKRNYATVNPCVMCQPMGSALAFKGIENTMVLYHGSQGCSTYMRLHLAHHFREPVDIASSSLSEKGAVYGGKENMKKGLKNVINRYKPKVIGVATTCLAETIGDDVPAIIREFKEEEGIGDDLEKDIIIIPVSTPSYGESHVSGYIKALDAVVRKFAEKPEGPEKPKSTEDGEIMEIMDYMENMEIMRYTEILEKEKAKENAREAKNPDMEEAPDVIEASNGKLNLIPVESVSPADVRELKEILAETAGDYIFLSDISETFDAPLREELPKIAAGGTPLSEIADMPSSRASLGLGVVSTNLAVKYLEASHGVPGHNVPIPIGLSNTDLFFTELVRILGCPIPEKYQKERGRLLDAMVDVHKYLYGVKTAVYGDPDTVFSLTTFMLELGMNPVLIATGSKSRDFEKKIKQIFGEIRPELEPVVLDGIDFDSLNDAVSECSPEILIGNSNGRYIAKAHDIPLVRVGLPIHDRVGAQRILTIGYRGAMELLDRITNTILEATDTFTAPVQVEPAVYAGEKAKDECVEGAQ</sequence>
<reference evidence="3 4" key="1">
    <citation type="submission" date="2014-07" db="EMBL/GenBank/DDBJ databases">
        <title>Methanogenic archaea and the global carbon cycle.</title>
        <authorList>
            <person name="Henriksen J.R."/>
            <person name="Luke J."/>
            <person name="Reinhart S."/>
            <person name="Benedict M.N."/>
            <person name="Youngblut N.D."/>
            <person name="Metcalf M.E."/>
            <person name="Whitaker R.J."/>
            <person name="Metcalf W.W."/>
        </authorList>
    </citation>
    <scope>NUCLEOTIDE SEQUENCE [LARGE SCALE GENOMIC DNA]</scope>
    <source>
        <strain evidence="3 4">HB-1</strain>
    </source>
</reference>
<protein>
    <submittedName>
        <fullName evidence="3">Nitrogenase FeMo-cofactor scaffold and assembly protein NifN</fullName>
    </submittedName>
</protein>
<dbReference type="PANTHER" id="PTHR33712:SF7">
    <property type="entry name" value="LIGHT-INDEPENDENT PROTOCHLOROPHYLLIDE REDUCTASE SUBUNIT B"/>
    <property type="match status" value="1"/>
</dbReference>